<dbReference type="EMBL" id="JABBGH010000001">
    <property type="protein sequence ID" value="NML63662.1"/>
    <property type="molecule type" value="Genomic_DNA"/>
</dbReference>
<sequence>MLKYLLVLLLLSLGLRPVAAQNPITDESLASQQLKQRLRGQYLHNDTAQAIITLYSRRQAGGVSWMVGATLSALRLGLGTGSTSNPGNSPYYTTGPDGSGNLGGAFLIATPLAGYGLAKLLHYSNAHLQTVLTNYAAGQPLPRALRRKLKPRFFAAPIVKYKAVTVKPAP</sequence>
<evidence type="ECO:0000313" key="2">
    <source>
        <dbReference type="EMBL" id="NML63662.1"/>
    </source>
</evidence>
<gene>
    <name evidence="2" type="ORF">HHL22_00410</name>
</gene>
<dbReference type="RefSeq" id="WP_169529008.1">
    <property type="nucleotide sequence ID" value="NZ_JABBGH010000001.1"/>
</dbReference>
<protein>
    <recommendedName>
        <fullName evidence="4">DUF4134 domain-containing protein</fullName>
    </recommendedName>
</protein>
<reference evidence="2 3" key="1">
    <citation type="submission" date="2020-04" db="EMBL/GenBank/DDBJ databases">
        <title>Hymenobacter polaris sp. nov., isolated from Arctic soil.</title>
        <authorList>
            <person name="Dahal R.H."/>
        </authorList>
    </citation>
    <scope>NUCLEOTIDE SEQUENCE [LARGE SCALE GENOMIC DNA]</scope>
    <source>
        <strain evidence="2 3">RP-2-7</strain>
    </source>
</reference>
<feature type="chain" id="PRO_5031180669" description="DUF4134 domain-containing protein" evidence="1">
    <location>
        <begin position="21"/>
        <end position="170"/>
    </location>
</feature>
<name>A0A7Y0AAL4_9BACT</name>
<organism evidence="2 3">
    <name type="scientific">Hymenobacter polaris</name>
    <dbReference type="NCBI Taxonomy" id="2682546"/>
    <lineage>
        <taxon>Bacteria</taxon>
        <taxon>Pseudomonadati</taxon>
        <taxon>Bacteroidota</taxon>
        <taxon>Cytophagia</taxon>
        <taxon>Cytophagales</taxon>
        <taxon>Hymenobacteraceae</taxon>
        <taxon>Hymenobacter</taxon>
    </lineage>
</organism>
<comment type="caution">
    <text evidence="2">The sequence shown here is derived from an EMBL/GenBank/DDBJ whole genome shotgun (WGS) entry which is preliminary data.</text>
</comment>
<keyword evidence="3" id="KW-1185">Reference proteome</keyword>
<evidence type="ECO:0000256" key="1">
    <source>
        <dbReference type="SAM" id="SignalP"/>
    </source>
</evidence>
<accession>A0A7Y0AAL4</accession>
<evidence type="ECO:0000313" key="3">
    <source>
        <dbReference type="Proteomes" id="UP000559626"/>
    </source>
</evidence>
<feature type="signal peptide" evidence="1">
    <location>
        <begin position="1"/>
        <end position="20"/>
    </location>
</feature>
<keyword evidence="1" id="KW-0732">Signal</keyword>
<dbReference type="AlphaFoldDB" id="A0A7Y0AAL4"/>
<dbReference type="Proteomes" id="UP000559626">
    <property type="component" value="Unassembled WGS sequence"/>
</dbReference>
<evidence type="ECO:0008006" key="4">
    <source>
        <dbReference type="Google" id="ProtNLM"/>
    </source>
</evidence>
<proteinExistence type="predicted"/>